<gene>
    <name evidence="3" type="ORF">Cgig2_032263</name>
</gene>
<dbReference type="PANTHER" id="PTHR32258:SF3">
    <property type="entry name" value="PROTEIN NETWORKED 4A"/>
    <property type="match status" value="1"/>
</dbReference>
<proteinExistence type="predicted"/>
<dbReference type="InterPro" id="IPR051861">
    <property type="entry name" value="NET_actin-binding_domain"/>
</dbReference>
<organism evidence="3 4">
    <name type="scientific">Carnegiea gigantea</name>
    <dbReference type="NCBI Taxonomy" id="171969"/>
    <lineage>
        <taxon>Eukaryota</taxon>
        <taxon>Viridiplantae</taxon>
        <taxon>Streptophyta</taxon>
        <taxon>Embryophyta</taxon>
        <taxon>Tracheophyta</taxon>
        <taxon>Spermatophyta</taxon>
        <taxon>Magnoliopsida</taxon>
        <taxon>eudicotyledons</taxon>
        <taxon>Gunneridae</taxon>
        <taxon>Pentapetalae</taxon>
        <taxon>Caryophyllales</taxon>
        <taxon>Cactineae</taxon>
        <taxon>Cactaceae</taxon>
        <taxon>Cactoideae</taxon>
        <taxon>Echinocereeae</taxon>
        <taxon>Carnegiea</taxon>
    </lineage>
</organism>
<feature type="coiled-coil region" evidence="1">
    <location>
        <begin position="402"/>
        <end position="443"/>
    </location>
</feature>
<feature type="region of interest" description="Disordered" evidence="2">
    <location>
        <begin position="35"/>
        <end position="67"/>
    </location>
</feature>
<dbReference type="GO" id="GO:0005774">
    <property type="term" value="C:vacuolar membrane"/>
    <property type="evidence" value="ECO:0007669"/>
    <property type="project" value="TreeGrafter"/>
</dbReference>
<sequence length="569" mass="65426">MISYDIIIIFTEYFYYLTGKSGEVPLEMRESDIDEDYSPATPEQNIGSQKGKDDMSEKFVGSESGSSILSTKEGFEAISSSSSSSDAESGTYNLGAKKYLLRHDNGNEVLKPKPIEAEGDNVDEKENLYLGRKAGREGMLKKMEDVQYEQLLEQVANYEVELKFTKKKLHSKQEENARLKYENLTLVEKLGSTIAKLRTSEDNMVKMEQKFRYKFEESQDQLQGQLELANQSIDLLQSELSSERRLVSELQEMLVKNTGDLCEYGREIDELKHALRDAEEDFSKDRSQFQSETTLLHKRKDALDARLKEAELRNQFLEEQIQSCEAEKAEIKSLHESREMGLLDEIKQLTADLSQRSEIVDSLNKSLDASKLKYDMLMAEKNEVFAKLQTLGAEVNHRDICIQQMEEHMSKLTAENEKLLTELKKTQKLAEELKVKVGDQEKALENQRLVICDRAEEKREAIRQLCFSLEHYRNEYHELRQAFIKQKRSAVLAFDRGLCYKVWLKFDVRARPQEAANLPIELIANCSRESISLHCIDGNGVGLLPLVCDHDPVPCRSSEVRFHWRKTPA</sequence>
<dbReference type="OrthoDB" id="1898513at2759"/>
<keyword evidence="1" id="KW-0175">Coiled coil</keyword>
<dbReference type="EMBL" id="JAKOGI010000686">
    <property type="protein sequence ID" value="KAJ8431492.1"/>
    <property type="molecule type" value="Genomic_DNA"/>
</dbReference>
<evidence type="ECO:0000256" key="1">
    <source>
        <dbReference type="SAM" id="Coils"/>
    </source>
</evidence>
<dbReference type="Proteomes" id="UP001153076">
    <property type="component" value="Unassembled WGS sequence"/>
</dbReference>
<accession>A0A9Q1JV83</accession>
<feature type="coiled-coil region" evidence="1">
    <location>
        <begin position="219"/>
        <end position="334"/>
    </location>
</feature>
<feature type="coiled-coil region" evidence="1">
    <location>
        <begin position="141"/>
        <end position="182"/>
    </location>
</feature>
<keyword evidence="4" id="KW-1185">Reference proteome</keyword>
<evidence type="ECO:0000313" key="3">
    <source>
        <dbReference type="EMBL" id="KAJ8431492.1"/>
    </source>
</evidence>
<evidence type="ECO:0000313" key="4">
    <source>
        <dbReference type="Proteomes" id="UP001153076"/>
    </source>
</evidence>
<evidence type="ECO:0000256" key="2">
    <source>
        <dbReference type="SAM" id="MobiDB-lite"/>
    </source>
</evidence>
<comment type="caution">
    <text evidence="3">The sequence shown here is derived from an EMBL/GenBank/DDBJ whole genome shotgun (WGS) entry which is preliminary data.</text>
</comment>
<name>A0A9Q1JV83_9CARY</name>
<dbReference type="Gene3D" id="1.10.287.1490">
    <property type="match status" value="1"/>
</dbReference>
<dbReference type="PANTHER" id="PTHR32258">
    <property type="entry name" value="PROTEIN NETWORKED 4A"/>
    <property type="match status" value="1"/>
</dbReference>
<dbReference type="AlphaFoldDB" id="A0A9Q1JV83"/>
<protein>
    <submittedName>
        <fullName evidence="3">Uncharacterized protein</fullName>
    </submittedName>
</protein>
<reference evidence="3" key="1">
    <citation type="submission" date="2022-04" db="EMBL/GenBank/DDBJ databases">
        <title>Carnegiea gigantea Genome sequencing and assembly v2.</title>
        <authorList>
            <person name="Copetti D."/>
            <person name="Sanderson M.J."/>
            <person name="Burquez A."/>
            <person name="Wojciechowski M.F."/>
        </authorList>
    </citation>
    <scope>NUCLEOTIDE SEQUENCE</scope>
    <source>
        <strain evidence="3">SGP5-SGP5p</strain>
        <tissue evidence="3">Aerial part</tissue>
    </source>
</reference>